<sequence length="178" mass="19344">MAQHLDAKASLAAGEKRARLASLAAAARLVAGVALKQESARPRIAEVLLKPSFEAETSLRVIAEPDHTIVELMSAESIVSPQFTKKTVVASNCASRFWTKLDELLAAPFDFERNIGFDGITIKVDCRTPAGQKHFEVWSPKPTSHAGMLVGLIYDIAQEASTAPAAIRCLENLRSYLR</sequence>
<dbReference type="Proteomes" id="UP000030377">
    <property type="component" value="Unassembled WGS sequence"/>
</dbReference>
<gene>
    <name evidence="1" type="ORF">MA20_29975</name>
</gene>
<protein>
    <submittedName>
        <fullName evidence="1">Uncharacterized protein</fullName>
    </submittedName>
</protein>
<evidence type="ECO:0000313" key="2">
    <source>
        <dbReference type="Proteomes" id="UP000030377"/>
    </source>
</evidence>
<accession>A0A0A3YQX5</accession>
<evidence type="ECO:0000313" key="1">
    <source>
        <dbReference type="EMBL" id="KGT76063.1"/>
    </source>
</evidence>
<name>A0A0A3YQX5_BRAJP</name>
<organism evidence="1 2">
    <name type="scientific">Bradyrhizobium japonicum</name>
    <dbReference type="NCBI Taxonomy" id="375"/>
    <lineage>
        <taxon>Bacteria</taxon>
        <taxon>Pseudomonadati</taxon>
        <taxon>Pseudomonadota</taxon>
        <taxon>Alphaproteobacteria</taxon>
        <taxon>Hyphomicrobiales</taxon>
        <taxon>Nitrobacteraceae</taxon>
        <taxon>Bradyrhizobium</taxon>
    </lineage>
</organism>
<comment type="caution">
    <text evidence="1">The sequence shown here is derived from an EMBL/GenBank/DDBJ whole genome shotgun (WGS) entry which is preliminary data.</text>
</comment>
<dbReference type="EMBL" id="JRPN01000021">
    <property type="protein sequence ID" value="KGT76063.1"/>
    <property type="molecule type" value="Genomic_DNA"/>
</dbReference>
<reference evidence="1 2" key="1">
    <citation type="submission" date="2014-09" db="EMBL/GenBank/DDBJ databases">
        <title>Draft genome of Bradyrhizobium japonicum Is-34.</title>
        <authorList>
            <person name="Tsurumaru H."/>
            <person name="Yamakawa T."/>
            <person name="Hashimoto S."/>
            <person name="Okizaki K."/>
            <person name="Kanesaki Y."/>
            <person name="Yoshikawa H."/>
            <person name="Yajima S."/>
        </authorList>
    </citation>
    <scope>NUCLEOTIDE SEQUENCE [LARGE SCALE GENOMIC DNA]</scope>
    <source>
        <strain evidence="1 2">Is-34</strain>
    </source>
</reference>
<proteinExistence type="predicted"/>
<dbReference type="AlphaFoldDB" id="A0A0A3YQX5"/>
<dbReference type="RefSeq" id="WP_041958172.1">
    <property type="nucleotide sequence ID" value="NZ_JRPN01000021.1"/>
</dbReference>